<dbReference type="InterPro" id="IPR025383">
    <property type="entry name" value="MrpA_C/MbhD"/>
</dbReference>
<feature type="transmembrane region" description="Helical" evidence="6">
    <location>
        <begin position="56"/>
        <end position="78"/>
    </location>
</feature>
<evidence type="ECO:0000313" key="9">
    <source>
        <dbReference type="Proteomes" id="UP000007434"/>
    </source>
</evidence>
<evidence type="ECO:0000256" key="1">
    <source>
        <dbReference type="ARBA" id="ARBA00004651"/>
    </source>
</evidence>
<dbReference type="Pfam" id="PF13244">
    <property type="entry name" value="MbhD"/>
    <property type="match status" value="1"/>
</dbReference>
<feature type="transmembrane region" description="Helical" evidence="6">
    <location>
        <begin position="30"/>
        <end position="49"/>
    </location>
</feature>
<keyword evidence="9" id="KW-1185">Reference proteome</keyword>
<comment type="subcellular location">
    <subcellularLocation>
        <location evidence="1">Cell membrane</location>
        <topology evidence="1">Multi-pass membrane protein</topology>
    </subcellularLocation>
</comment>
<evidence type="ECO:0000256" key="2">
    <source>
        <dbReference type="ARBA" id="ARBA00022475"/>
    </source>
</evidence>
<keyword evidence="2" id="KW-1003">Cell membrane</keyword>
<accession>E4RMS6</accession>
<dbReference type="AlphaFoldDB" id="E4RMS6"/>
<organism evidence="8 9">
    <name type="scientific">Halanaerobium hydrogeniformans</name>
    <name type="common">Halanaerobium sp. (strain sapolanicus)</name>
    <dbReference type="NCBI Taxonomy" id="656519"/>
    <lineage>
        <taxon>Bacteria</taxon>
        <taxon>Bacillati</taxon>
        <taxon>Bacillota</taxon>
        <taxon>Clostridia</taxon>
        <taxon>Halanaerobiales</taxon>
        <taxon>Halanaerobiaceae</taxon>
        <taxon>Halanaerobium</taxon>
    </lineage>
</organism>
<gene>
    <name evidence="8" type="ordered locus">Halsa_0692</name>
</gene>
<evidence type="ECO:0000256" key="6">
    <source>
        <dbReference type="SAM" id="Phobius"/>
    </source>
</evidence>
<dbReference type="KEGG" id="has:Halsa_0692"/>
<dbReference type="Proteomes" id="UP000007434">
    <property type="component" value="Chromosome"/>
</dbReference>
<proteinExistence type="predicted"/>
<dbReference type="HOGENOM" id="CLU_173139_2_0_9"/>
<reference evidence="8 9" key="1">
    <citation type="submission" date="2010-11" db="EMBL/GenBank/DDBJ databases">
        <title>Complete sequence of Halanaerobium sp. sapolanicus.</title>
        <authorList>
            <consortium name="US DOE Joint Genome Institute"/>
            <person name="Lucas S."/>
            <person name="Copeland A."/>
            <person name="Lapidus A."/>
            <person name="Cheng J.-F."/>
            <person name="Bruce D."/>
            <person name="Goodwin L."/>
            <person name="Pitluck S."/>
            <person name="Davenport K."/>
            <person name="Detter J.C."/>
            <person name="Han C."/>
            <person name="Tapia R."/>
            <person name="Land M."/>
            <person name="Hauser L."/>
            <person name="Jeffries C."/>
            <person name="Kyrpides N."/>
            <person name="Ivanova N."/>
            <person name="Mikhailova N."/>
            <person name="Begemann M.B."/>
            <person name="Mormile M.R."/>
            <person name="Wall J.D."/>
            <person name="Elias D.A."/>
            <person name="Woyke T."/>
        </authorList>
    </citation>
    <scope>NUCLEOTIDE SEQUENCE [LARGE SCALE GENOMIC DNA]</scope>
    <source>
        <strain evidence="9">sapolanicus</strain>
    </source>
</reference>
<protein>
    <submittedName>
        <fullName evidence="8">Multicomponent Na+:H+ antiporter subunit B</fullName>
    </submittedName>
</protein>
<reference evidence="8 9" key="2">
    <citation type="journal article" date="2011" name="J. Bacteriol.">
        <title>Complete Genome Sequence of the Haloalkaliphilic, Hydrogen Producing Halanaerobium hydrogenoformans.</title>
        <authorList>
            <person name="Brown S.D."/>
            <person name="Begemann M.B."/>
            <person name="Mormile M.R."/>
            <person name="Wall J.D."/>
            <person name="Han C.S."/>
            <person name="Goodwin L.A."/>
            <person name="Pitluck S."/>
            <person name="Land M.L."/>
            <person name="Hauser L.J."/>
            <person name="Elias D.A."/>
        </authorList>
    </citation>
    <scope>NUCLEOTIDE SEQUENCE [LARGE SCALE GENOMIC DNA]</scope>
    <source>
        <strain evidence="9">sapolanicus</strain>
    </source>
</reference>
<evidence type="ECO:0000313" key="8">
    <source>
        <dbReference type="EMBL" id="ADQ14143.1"/>
    </source>
</evidence>
<keyword evidence="3 6" id="KW-0812">Transmembrane</keyword>
<dbReference type="EMBL" id="CP002304">
    <property type="protein sequence ID" value="ADQ14143.1"/>
    <property type="molecule type" value="Genomic_DNA"/>
</dbReference>
<dbReference type="eggNOG" id="COG1563">
    <property type="taxonomic scope" value="Bacteria"/>
</dbReference>
<evidence type="ECO:0000256" key="4">
    <source>
        <dbReference type="ARBA" id="ARBA00022989"/>
    </source>
</evidence>
<sequence length="84" mass="9042">MMTATVILENLLLVFLVLCAVMAVRFDEELISIIFLSTFSIVLTALYLLHRAADVALAEAVIGAGLSTAIFMSAISQIRHGDSD</sequence>
<keyword evidence="5 6" id="KW-0472">Membrane</keyword>
<feature type="transmembrane region" description="Helical" evidence="6">
    <location>
        <begin position="7"/>
        <end position="24"/>
    </location>
</feature>
<dbReference type="STRING" id="656519.Halsa_0692"/>
<evidence type="ECO:0000256" key="5">
    <source>
        <dbReference type="ARBA" id="ARBA00023136"/>
    </source>
</evidence>
<evidence type="ECO:0000259" key="7">
    <source>
        <dbReference type="Pfam" id="PF13244"/>
    </source>
</evidence>
<evidence type="ECO:0000256" key="3">
    <source>
        <dbReference type="ARBA" id="ARBA00022692"/>
    </source>
</evidence>
<feature type="domain" description="MrpA C-terminal/MbhD" evidence="7">
    <location>
        <begin position="14"/>
        <end position="79"/>
    </location>
</feature>
<name>E4RMS6_HALHG</name>
<dbReference type="GO" id="GO:0005886">
    <property type="term" value="C:plasma membrane"/>
    <property type="evidence" value="ECO:0007669"/>
    <property type="project" value="UniProtKB-SubCell"/>
</dbReference>
<keyword evidence="4 6" id="KW-1133">Transmembrane helix</keyword>